<evidence type="ECO:0000256" key="4">
    <source>
        <dbReference type="ARBA" id="ARBA00022839"/>
    </source>
</evidence>
<dbReference type="NCBIfam" id="NF003765">
    <property type="entry name" value="PRK05359.1"/>
    <property type="match status" value="1"/>
</dbReference>
<gene>
    <name evidence="7" type="ORF">GE061_019692</name>
</gene>
<dbReference type="GO" id="GO:0000175">
    <property type="term" value="F:3'-5'-RNA exonuclease activity"/>
    <property type="evidence" value="ECO:0007669"/>
    <property type="project" value="InterPro"/>
</dbReference>
<dbReference type="AlphaFoldDB" id="A0A6A4JHK8"/>
<dbReference type="OrthoDB" id="270189at2759"/>
<accession>A0A6A4JHK8</accession>
<keyword evidence="3" id="KW-0378">Hydrolase</keyword>
<dbReference type="SUPFAM" id="SSF53098">
    <property type="entry name" value="Ribonuclease H-like"/>
    <property type="match status" value="1"/>
</dbReference>
<dbReference type="InterPro" id="IPR012337">
    <property type="entry name" value="RNaseH-like_sf"/>
</dbReference>
<dbReference type="FunFam" id="3.30.420.10:FF:000003">
    <property type="entry name" value="Oligoribonuclease"/>
    <property type="match status" value="1"/>
</dbReference>
<feature type="domain" description="Exonuclease" evidence="6">
    <location>
        <begin position="90"/>
        <end position="261"/>
    </location>
</feature>
<dbReference type="PANTHER" id="PTHR11046:SF0">
    <property type="entry name" value="OLIGORIBONUCLEASE, MITOCHONDRIAL"/>
    <property type="match status" value="1"/>
</dbReference>
<dbReference type="EMBL" id="WIXP02000009">
    <property type="protein sequence ID" value="KAF6205519.1"/>
    <property type="molecule type" value="Genomic_DNA"/>
</dbReference>
<dbReference type="GO" id="GO:0005739">
    <property type="term" value="C:mitochondrion"/>
    <property type="evidence" value="ECO:0007669"/>
    <property type="project" value="TreeGrafter"/>
</dbReference>
<dbReference type="InterPro" id="IPR022894">
    <property type="entry name" value="Oligoribonuclease"/>
</dbReference>
<evidence type="ECO:0000256" key="2">
    <source>
        <dbReference type="ARBA" id="ARBA00022722"/>
    </source>
</evidence>
<dbReference type="PANTHER" id="PTHR11046">
    <property type="entry name" value="OLIGORIBONUCLEASE, MITOCHONDRIAL"/>
    <property type="match status" value="1"/>
</dbReference>
<dbReference type="InterPro" id="IPR036397">
    <property type="entry name" value="RNaseH_sf"/>
</dbReference>
<comment type="similarity">
    <text evidence="1">Belongs to the oligoribonuclease family.</text>
</comment>
<evidence type="ECO:0000256" key="3">
    <source>
        <dbReference type="ARBA" id="ARBA00022801"/>
    </source>
</evidence>
<comment type="caution">
    <text evidence="7">The sequence shown here is derived from an EMBL/GenBank/DDBJ whole genome shotgun (WGS) entry which is preliminary data.</text>
</comment>
<dbReference type="Proteomes" id="UP000466442">
    <property type="component" value="Linkage Group LG9"/>
</dbReference>
<dbReference type="CDD" id="cd06135">
    <property type="entry name" value="Orn"/>
    <property type="match status" value="1"/>
</dbReference>
<evidence type="ECO:0000256" key="5">
    <source>
        <dbReference type="ARBA" id="ARBA00072681"/>
    </source>
</evidence>
<name>A0A6A4JHK8_APOLU</name>
<keyword evidence="8" id="KW-1185">Reference proteome</keyword>
<protein>
    <recommendedName>
        <fullName evidence="5">Probable oligoribonuclease</fullName>
    </recommendedName>
</protein>
<reference evidence="7" key="1">
    <citation type="journal article" date="2021" name="Mol. Ecol. Resour.">
        <title>Apolygus lucorum genome provides insights into omnivorousness and mesophyll feeding.</title>
        <authorList>
            <person name="Liu Y."/>
            <person name="Liu H."/>
            <person name="Wang H."/>
            <person name="Huang T."/>
            <person name="Liu B."/>
            <person name="Yang B."/>
            <person name="Yin L."/>
            <person name="Li B."/>
            <person name="Zhang Y."/>
            <person name="Zhang S."/>
            <person name="Jiang F."/>
            <person name="Zhang X."/>
            <person name="Ren Y."/>
            <person name="Wang B."/>
            <person name="Wang S."/>
            <person name="Lu Y."/>
            <person name="Wu K."/>
            <person name="Fan W."/>
            <person name="Wang G."/>
        </authorList>
    </citation>
    <scope>NUCLEOTIDE SEQUENCE</scope>
    <source>
        <strain evidence="7">12Hb</strain>
    </source>
</reference>
<sequence>MFQYAASFNFKGSINSFGVLKWKDEMRLVSRLFLARKSIQCLCSSRPNFSGWNTNHQLFTVRPGDRKIINTLSERMSSSKVPATSTSESNIIWIDMEMTGLDPAKDCILEVACLITNKDLEIIAEGPELVIHQPLERLNAMNEWCLTTHTKTGLFKASLESRITLEQAEDDLLKFVQQYTPPGKCPLAGNTVYMDKYFLLKYMPRFCEHLHYRILDVSSVKILAKSWYNLGPPDKKFTHRALDDIKESIQELTVYRDSIFRPTVSMSVKTTQKQ</sequence>
<evidence type="ECO:0000313" key="7">
    <source>
        <dbReference type="EMBL" id="KAF6205519.1"/>
    </source>
</evidence>
<evidence type="ECO:0000313" key="8">
    <source>
        <dbReference type="Proteomes" id="UP000466442"/>
    </source>
</evidence>
<dbReference type="Pfam" id="PF00929">
    <property type="entry name" value="RNase_T"/>
    <property type="match status" value="1"/>
</dbReference>
<evidence type="ECO:0000259" key="6">
    <source>
        <dbReference type="SMART" id="SM00479"/>
    </source>
</evidence>
<proteinExistence type="inferred from homology"/>
<keyword evidence="2" id="KW-0540">Nuclease</keyword>
<evidence type="ECO:0000256" key="1">
    <source>
        <dbReference type="ARBA" id="ARBA00009921"/>
    </source>
</evidence>
<keyword evidence="4" id="KW-0269">Exonuclease</keyword>
<dbReference type="GO" id="GO:0003676">
    <property type="term" value="F:nucleic acid binding"/>
    <property type="evidence" value="ECO:0007669"/>
    <property type="project" value="InterPro"/>
</dbReference>
<dbReference type="InterPro" id="IPR013520">
    <property type="entry name" value="Ribonucl_H"/>
</dbReference>
<organism evidence="7 8">
    <name type="scientific">Apolygus lucorum</name>
    <name type="common">Small green plant bug</name>
    <name type="synonym">Lygocoris lucorum</name>
    <dbReference type="NCBI Taxonomy" id="248454"/>
    <lineage>
        <taxon>Eukaryota</taxon>
        <taxon>Metazoa</taxon>
        <taxon>Ecdysozoa</taxon>
        <taxon>Arthropoda</taxon>
        <taxon>Hexapoda</taxon>
        <taxon>Insecta</taxon>
        <taxon>Pterygota</taxon>
        <taxon>Neoptera</taxon>
        <taxon>Paraneoptera</taxon>
        <taxon>Hemiptera</taxon>
        <taxon>Heteroptera</taxon>
        <taxon>Panheteroptera</taxon>
        <taxon>Cimicomorpha</taxon>
        <taxon>Miridae</taxon>
        <taxon>Mirini</taxon>
        <taxon>Apolygus</taxon>
    </lineage>
</organism>
<dbReference type="SMART" id="SM00479">
    <property type="entry name" value="EXOIII"/>
    <property type="match status" value="1"/>
</dbReference>
<dbReference type="Gene3D" id="3.30.420.10">
    <property type="entry name" value="Ribonuclease H-like superfamily/Ribonuclease H"/>
    <property type="match status" value="1"/>
</dbReference>